<protein>
    <submittedName>
        <fullName evidence="1">Uncharacterized protein</fullName>
    </submittedName>
</protein>
<accession>A0A0Q9YTI2</accession>
<gene>
    <name evidence="1" type="ORF">CC99x_00180</name>
    <name evidence="2" type="ORF">CC99x_006030</name>
</gene>
<reference evidence="2" key="2">
    <citation type="journal article" date="2016" name="Genome Announc.">
        <title>Draft Genome Sequences of Two Novel Amoeba-Resistant Intranuclear Bacteria, 'Candidatus Berkiella cookevillensis' and 'Candidatus Berkiella aquae'.</title>
        <authorList>
            <person name="Mehari Y.T."/>
            <person name="Arivett B.A."/>
            <person name="Farone A.L."/>
            <person name="Gunderson J.H."/>
            <person name="Farone M.B."/>
        </authorList>
    </citation>
    <scope>NUCLEOTIDE SEQUENCE</scope>
    <source>
        <strain evidence="2">CC99</strain>
    </source>
</reference>
<dbReference type="Proteomes" id="UP000051494">
    <property type="component" value="Unassembled WGS sequence"/>
</dbReference>
<keyword evidence="3" id="KW-1185">Reference proteome</keyword>
<evidence type="ECO:0000313" key="1">
    <source>
        <dbReference type="EMBL" id="KRG19959.1"/>
    </source>
</evidence>
<sequence>MLKAPAPKSKKTSMLEVFADGNFLPSNESQSMLLLFQRVSAGVLSEDHAPVESTEENLSLVKTASPPTLTKKKI</sequence>
<comment type="caution">
    <text evidence="1">The sequence shown here is derived from an EMBL/GenBank/DDBJ whole genome shotgun (WGS) entry which is preliminary data.</text>
</comment>
<evidence type="ECO:0000313" key="3">
    <source>
        <dbReference type="Proteomes" id="UP000051494"/>
    </source>
</evidence>
<proteinExistence type="predicted"/>
<dbReference type="EMBL" id="LKHV01000001">
    <property type="protein sequence ID" value="KRG19959.1"/>
    <property type="molecule type" value="Genomic_DNA"/>
</dbReference>
<evidence type="ECO:0000313" key="2">
    <source>
        <dbReference type="EMBL" id="MCS5708463.1"/>
    </source>
</evidence>
<reference evidence="2" key="3">
    <citation type="submission" date="2021-06" db="EMBL/GenBank/DDBJ databases">
        <title>Genomic Description and Analysis of Intracellular Bacteria, Candidatus Berkiella cookevillensis and Candidatus Berkiella aquae.</title>
        <authorList>
            <person name="Kidane D.T."/>
            <person name="Mehari Y.T."/>
            <person name="Rice F.C."/>
            <person name="Arivett B.A."/>
            <person name="Farone A.L."/>
            <person name="Berk S.G."/>
            <person name="Farone M.B."/>
        </authorList>
    </citation>
    <scope>NUCLEOTIDE SEQUENCE</scope>
    <source>
        <strain evidence="2">CC99</strain>
    </source>
</reference>
<reference evidence="1" key="1">
    <citation type="submission" date="2015-09" db="EMBL/GenBank/DDBJ databases">
        <title>Draft Genome Sequences of Two Novel Amoeba-resistant Intranuclear Bacteria, Candidatus Berkiella cookevillensis and Candidatus Berkiella aquae.</title>
        <authorList>
            <person name="Mehari Y.T."/>
            <person name="Arivett B.A."/>
            <person name="Farone A.L."/>
            <person name="Gunderson J.H."/>
            <person name="Farone M.B."/>
        </authorList>
    </citation>
    <scope>NUCLEOTIDE SEQUENCE [LARGE SCALE GENOMIC DNA]</scope>
    <source>
        <strain evidence="1">CC99</strain>
    </source>
</reference>
<organism evidence="1">
    <name type="scientific">Candidatus Berkiella cookevillensis</name>
    <dbReference type="NCBI Taxonomy" id="437022"/>
    <lineage>
        <taxon>Bacteria</taxon>
        <taxon>Pseudomonadati</taxon>
        <taxon>Pseudomonadota</taxon>
        <taxon>Gammaproteobacteria</taxon>
        <taxon>Candidatus Berkiellales</taxon>
        <taxon>Candidatus Berkiellaceae</taxon>
        <taxon>Candidatus Berkiella</taxon>
    </lineage>
</organism>
<name>A0A0Q9YTI2_9GAMM</name>
<dbReference type="RefSeq" id="WP_057622689.1">
    <property type="nucleotide sequence ID" value="NZ_LKHV02000001.1"/>
</dbReference>
<dbReference type="AlphaFoldDB" id="A0A0Q9YTI2"/>
<dbReference type="EMBL" id="LKHV02000001">
    <property type="protein sequence ID" value="MCS5708463.1"/>
    <property type="molecule type" value="Genomic_DNA"/>
</dbReference>